<evidence type="ECO:0000256" key="7">
    <source>
        <dbReference type="RuleBase" id="RU363032"/>
    </source>
</evidence>
<dbReference type="EMBL" id="JAAEDL010000015">
    <property type="protein sequence ID" value="MBR0681987.1"/>
    <property type="molecule type" value="Genomic_DNA"/>
</dbReference>
<dbReference type="CDD" id="cd06261">
    <property type="entry name" value="TM_PBP2"/>
    <property type="match status" value="1"/>
</dbReference>
<feature type="domain" description="ABC transmembrane type-1" evidence="8">
    <location>
        <begin position="98"/>
        <end position="290"/>
    </location>
</feature>
<comment type="similarity">
    <text evidence="7">Belongs to the binding-protein-dependent transport system permease family.</text>
</comment>
<keyword evidence="3" id="KW-1003">Cell membrane</keyword>
<evidence type="ECO:0000259" key="8">
    <source>
        <dbReference type="PROSITE" id="PS50928"/>
    </source>
</evidence>
<dbReference type="Pfam" id="PF00528">
    <property type="entry name" value="BPD_transp_1"/>
    <property type="match status" value="1"/>
</dbReference>
<feature type="transmembrane region" description="Helical" evidence="7">
    <location>
        <begin position="104"/>
        <end position="125"/>
    </location>
</feature>
<feature type="transmembrane region" description="Helical" evidence="7">
    <location>
        <begin position="12"/>
        <end position="32"/>
    </location>
</feature>
<evidence type="ECO:0000313" key="10">
    <source>
        <dbReference type="Proteomes" id="UP001138709"/>
    </source>
</evidence>
<dbReference type="PROSITE" id="PS50928">
    <property type="entry name" value="ABC_TM1"/>
    <property type="match status" value="1"/>
</dbReference>
<keyword evidence="2 7" id="KW-0813">Transport</keyword>
<dbReference type="Proteomes" id="UP001138709">
    <property type="component" value="Unassembled WGS sequence"/>
</dbReference>
<comment type="caution">
    <text evidence="9">The sequence shown here is derived from an EMBL/GenBank/DDBJ whole genome shotgun (WGS) entry which is preliminary data.</text>
</comment>
<dbReference type="InterPro" id="IPR000515">
    <property type="entry name" value="MetI-like"/>
</dbReference>
<evidence type="ECO:0000256" key="3">
    <source>
        <dbReference type="ARBA" id="ARBA00022475"/>
    </source>
</evidence>
<gene>
    <name evidence="9" type="ORF">GXW74_15945</name>
</gene>
<evidence type="ECO:0000256" key="5">
    <source>
        <dbReference type="ARBA" id="ARBA00022989"/>
    </source>
</evidence>
<dbReference type="InterPro" id="IPR035906">
    <property type="entry name" value="MetI-like_sf"/>
</dbReference>
<evidence type="ECO:0000256" key="4">
    <source>
        <dbReference type="ARBA" id="ARBA00022692"/>
    </source>
</evidence>
<dbReference type="AlphaFoldDB" id="A0A9X9XE51"/>
<evidence type="ECO:0000256" key="6">
    <source>
        <dbReference type="ARBA" id="ARBA00023136"/>
    </source>
</evidence>
<keyword evidence="4 7" id="KW-0812">Transmembrane</keyword>
<dbReference type="SUPFAM" id="SSF161098">
    <property type="entry name" value="MetI-like"/>
    <property type="match status" value="1"/>
</dbReference>
<reference evidence="9" key="1">
    <citation type="submission" date="2020-01" db="EMBL/GenBank/DDBJ databases">
        <authorList>
            <person name="Rat A."/>
        </authorList>
    </citation>
    <scope>NUCLEOTIDE SEQUENCE</scope>
    <source>
        <strain evidence="9">LMG 31228</strain>
    </source>
</reference>
<keyword evidence="6 7" id="KW-0472">Membrane</keyword>
<dbReference type="Gene3D" id="1.10.3720.10">
    <property type="entry name" value="MetI-like"/>
    <property type="match status" value="1"/>
</dbReference>
<organism evidence="9 10">
    <name type="scientific">Neoroseomonas eburnea</name>
    <dbReference type="NCBI Taxonomy" id="1346889"/>
    <lineage>
        <taxon>Bacteria</taxon>
        <taxon>Pseudomonadati</taxon>
        <taxon>Pseudomonadota</taxon>
        <taxon>Alphaproteobacteria</taxon>
        <taxon>Acetobacterales</taxon>
        <taxon>Acetobacteraceae</taxon>
        <taxon>Neoroseomonas</taxon>
    </lineage>
</organism>
<sequence>MSGALGLALPTLRALGLVAAITVLAFLCIGAVPGDVVDVLALQGDLTADQQAALREEMGVGRPLHERFLAWLGPALRGEFGQSLRFGLPVSELMWNALPTTLKLAGLSFGIGLLLAFVVAVGAIARPRSALPALVQAVNIWSVAVPTFCVGIAAILVFSIWLGWLPVIGNLWVPALILAIDRAGELVKPLYDELKEQQGAPHVRAARAKGLSAWRIGVVHVLPGAVPVLLALSSVGLAGLLGGSLTMEVLFGLPGIGSLTLNAVHGRDWPLLQAVVVLLATGVVLINALADLLHRLVDPRPRR</sequence>
<evidence type="ECO:0000256" key="2">
    <source>
        <dbReference type="ARBA" id="ARBA00022448"/>
    </source>
</evidence>
<feature type="transmembrane region" description="Helical" evidence="7">
    <location>
        <begin position="221"/>
        <end position="242"/>
    </location>
</feature>
<keyword evidence="5 7" id="KW-1133">Transmembrane helix</keyword>
<evidence type="ECO:0000313" key="9">
    <source>
        <dbReference type="EMBL" id="MBR0681987.1"/>
    </source>
</evidence>
<dbReference type="RefSeq" id="WP_338148253.1">
    <property type="nucleotide sequence ID" value="NZ_JAAEDL010000015.1"/>
</dbReference>
<proteinExistence type="inferred from homology"/>
<evidence type="ECO:0000256" key="1">
    <source>
        <dbReference type="ARBA" id="ARBA00004651"/>
    </source>
</evidence>
<reference evidence="9" key="2">
    <citation type="journal article" date="2021" name="Syst. Appl. Microbiol.">
        <title>Roseomonas hellenica sp. nov., isolated from roots of wild-growing Alkanna tinctoria.</title>
        <authorList>
            <person name="Rat A."/>
            <person name="Naranjo H.D."/>
            <person name="Lebbe L."/>
            <person name="Cnockaert M."/>
            <person name="Krigas N."/>
            <person name="Grigoriadou K."/>
            <person name="Maloupa E."/>
            <person name="Willems A."/>
        </authorList>
    </citation>
    <scope>NUCLEOTIDE SEQUENCE</scope>
    <source>
        <strain evidence="9">LMG 31228</strain>
    </source>
</reference>
<feature type="transmembrane region" description="Helical" evidence="7">
    <location>
        <begin position="137"/>
        <end position="164"/>
    </location>
</feature>
<name>A0A9X9XE51_9PROT</name>
<dbReference type="PANTHER" id="PTHR43163:SF6">
    <property type="entry name" value="DIPEPTIDE TRANSPORT SYSTEM PERMEASE PROTEIN DPPB-RELATED"/>
    <property type="match status" value="1"/>
</dbReference>
<protein>
    <submittedName>
        <fullName evidence="9">ABC transporter permease</fullName>
    </submittedName>
</protein>
<comment type="subcellular location">
    <subcellularLocation>
        <location evidence="1 7">Cell membrane</location>
        <topology evidence="1 7">Multi-pass membrane protein</topology>
    </subcellularLocation>
</comment>
<dbReference type="PANTHER" id="PTHR43163">
    <property type="entry name" value="DIPEPTIDE TRANSPORT SYSTEM PERMEASE PROTEIN DPPB-RELATED"/>
    <property type="match status" value="1"/>
</dbReference>
<dbReference type="GO" id="GO:0055085">
    <property type="term" value="P:transmembrane transport"/>
    <property type="evidence" value="ECO:0007669"/>
    <property type="project" value="InterPro"/>
</dbReference>
<feature type="transmembrane region" description="Helical" evidence="7">
    <location>
        <begin position="271"/>
        <end position="293"/>
    </location>
</feature>
<accession>A0A9X9XE51</accession>
<dbReference type="GO" id="GO:0005886">
    <property type="term" value="C:plasma membrane"/>
    <property type="evidence" value="ECO:0007669"/>
    <property type="project" value="UniProtKB-SubCell"/>
</dbReference>
<keyword evidence="10" id="KW-1185">Reference proteome</keyword>